<gene>
    <name evidence="1" type="ordered locus">Meso_0921</name>
</gene>
<reference evidence="1" key="1">
    <citation type="submission" date="2006-06" db="EMBL/GenBank/DDBJ databases">
        <title>Complete sequence of chromosome of Chelativorans sp. BNC1.</title>
        <authorList>
            <consortium name="US DOE Joint Genome Institute"/>
            <person name="Copeland A."/>
            <person name="Lucas S."/>
            <person name="Lapidus A."/>
            <person name="Barry K."/>
            <person name="Detter J.C."/>
            <person name="Glavina del Rio T."/>
            <person name="Hammon N."/>
            <person name="Israni S."/>
            <person name="Dalin E."/>
            <person name="Tice H."/>
            <person name="Pitluck S."/>
            <person name="Chertkov O."/>
            <person name="Brettin T."/>
            <person name="Bruce D."/>
            <person name="Han C."/>
            <person name="Tapia R."/>
            <person name="Gilna P."/>
            <person name="Schmutz J."/>
            <person name="Larimer F."/>
            <person name="Land M."/>
            <person name="Hauser L."/>
            <person name="Kyrpides N."/>
            <person name="Mikhailova N."/>
            <person name="Richardson P."/>
        </authorList>
    </citation>
    <scope>NUCLEOTIDE SEQUENCE</scope>
    <source>
        <strain evidence="1">BNC1</strain>
    </source>
</reference>
<sequence length="88" mass="9532">MPFLSECWSSPSFYARCRPAPVYGISMATVWFLLSRNFLGIPGVISAVVGDVLHVGLTERHDAEPGAGLDGSKFIANSAGMCRLFLLR</sequence>
<organism evidence="1">
    <name type="scientific">Chelativorans sp. (strain BNC1)</name>
    <dbReference type="NCBI Taxonomy" id="266779"/>
    <lineage>
        <taxon>Bacteria</taxon>
        <taxon>Pseudomonadati</taxon>
        <taxon>Pseudomonadota</taxon>
        <taxon>Alphaproteobacteria</taxon>
        <taxon>Hyphomicrobiales</taxon>
        <taxon>Phyllobacteriaceae</taxon>
        <taxon>Chelativorans</taxon>
    </lineage>
</organism>
<protein>
    <submittedName>
        <fullName evidence="1">Uncharacterized protein</fullName>
    </submittedName>
</protein>
<dbReference type="HOGENOM" id="CLU_2463446_0_0_5"/>
<accession>Q11JV7</accession>
<proteinExistence type="predicted"/>
<dbReference type="EMBL" id="CP000390">
    <property type="protein sequence ID" value="ABG62318.1"/>
    <property type="molecule type" value="Genomic_DNA"/>
</dbReference>
<evidence type="ECO:0000313" key="1">
    <source>
        <dbReference type="EMBL" id="ABG62318.1"/>
    </source>
</evidence>
<dbReference type="AlphaFoldDB" id="Q11JV7"/>
<name>Q11JV7_CHESB</name>
<dbReference type="KEGG" id="mes:Meso_0921"/>